<dbReference type="Proteomes" id="UP000392064">
    <property type="component" value="Chromosome"/>
</dbReference>
<protein>
    <submittedName>
        <fullName evidence="2">Uncharacterized protein</fullName>
    </submittedName>
</protein>
<evidence type="ECO:0000256" key="1">
    <source>
        <dbReference type="SAM" id="MobiDB-lite"/>
    </source>
</evidence>
<gene>
    <name evidence="2" type="ORF">GEV26_04800</name>
</gene>
<name>A0A5Q2MCD0_9ACTN</name>
<accession>A0A5Q2MCD0</accession>
<evidence type="ECO:0000313" key="2">
    <source>
        <dbReference type="EMBL" id="QGG40737.1"/>
    </source>
</evidence>
<keyword evidence="3" id="KW-1185">Reference proteome</keyword>
<organism evidence="2 3">
    <name type="scientific">Aeromicrobium yanjiei</name>
    <dbReference type="NCBI Taxonomy" id="2662028"/>
    <lineage>
        <taxon>Bacteria</taxon>
        <taxon>Bacillati</taxon>
        <taxon>Actinomycetota</taxon>
        <taxon>Actinomycetes</taxon>
        <taxon>Propionibacteriales</taxon>
        <taxon>Nocardioidaceae</taxon>
        <taxon>Aeromicrobium</taxon>
    </lineage>
</organism>
<sequence length="87" mass="9872">MTTPIDIRRMPAHTTTPTSSTPKAGSAGEGVNAVALFESRRVRGPRAWDELSEIDRQVLLEEVRQRRKYQALKTQIYSELYGIRANK</sequence>
<dbReference type="AlphaFoldDB" id="A0A5Q2MCD0"/>
<evidence type="ECO:0000313" key="3">
    <source>
        <dbReference type="Proteomes" id="UP000392064"/>
    </source>
</evidence>
<feature type="region of interest" description="Disordered" evidence="1">
    <location>
        <begin position="1"/>
        <end position="30"/>
    </location>
</feature>
<dbReference type="KEGG" id="aef:GEV26_04800"/>
<reference evidence="2 3" key="1">
    <citation type="submission" date="2019-11" db="EMBL/GenBank/DDBJ databases">
        <authorList>
            <person name="Li J."/>
        </authorList>
    </citation>
    <scope>NUCLEOTIDE SEQUENCE [LARGE SCALE GENOMIC DNA]</scope>
    <source>
        <strain evidence="2 3">MF47</strain>
    </source>
</reference>
<proteinExistence type="predicted"/>
<dbReference type="RefSeq" id="WP_153652008.1">
    <property type="nucleotide sequence ID" value="NZ_CP045737.1"/>
</dbReference>
<dbReference type="EMBL" id="CP045737">
    <property type="protein sequence ID" value="QGG40737.1"/>
    <property type="molecule type" value="Genomic_DNA"/>
</dbReference>